<gene>
    <name evidence="1" type="primary">fas2_5</name>
    <name evidence="1" type="ORF">H4S07_000950</name>
</gene>
<reference evidence="1" key="1">
    <citation type="submission" date="2022-07" db="EMBL/GenBank/DDBJ databases">
        <title>Phylogenomic reconstructions and comparative analyses of Kickxellomycotina fungi.</title>
        <authorList>
            <person name="Reynolds N.K."/>
            <person name="Stajich J.E."/>
            <person name="Barry K."/>
            <person name="Grigoriev I.V."/>
            <person name="Crous P."/>
            <person name="Smith M.E."/>
        </authorList>
    </citation>
    <scope>NUCLEOTIDE SEQUENCE</scope>
    <source>
        <strain evidence="1">CBS 102833</strain>
    </source>
</reference>
<evidence type="ECO:0000313" key="2">
    <source>
        <dbReference type="Proteomes" id="UP001140096"/>
    </source>
</evidence>
<name>A0ACC1LNR1_9FUNG</name>
<protein>
    <submittedName>
        <fullName evidence="1">Fatty acid synthase alpha subunit Lsd1</fullName>
        <ecNumber evidence="1">2.3.1.86</ecNumber>
    </submittedName>
</protein>
<keyword evidence="1" id="KW-0012">Acyltransferase</keyword>
<evidence type="ECO:0000313" key="1">
    <source>
        <dbReference type="EMBL" id="KAJ2813069.1"/>
    </source>
</evidence>
<comment type="caution">
    <text evidence="1">The sequence shown here is derived from an EMBL/GenBank/DDBJ whole genome shotgun (WGS) entry which is preliminary data.</text>
</comment>
<proteinExistence type="predicted"/>
<dbReference type="EC" id="2.3.1.86" evidence="1"/>
<dbReference type="Proteomes" id="UP001140096">
    <property type="component" value="Unassembled WGS sequence"/>
</dbReference>
<dbReference type="EMBL" id="JANBUP010000110">
    <property type="protein sequence ID" value="KAJ2813069.1"/>
    <property type="molecule type" value="Genomic_DNA"/>
</dbReference>
<accession>A0ACC1LNR1</accession>
<keyword evidence="2" id="KW-1185">Reference proteome</keyword>
<keyword evidence="1" id="KW-0808">Transferase</keyword>
<organism evidence="1 2">
    <name type="scientific">Coemansia furcata</name>
    <dbReference type="NCBI Taxonomy" id="417177"/>
    <lineage>
        <taxon>Eukaryota</taxon>
        <taxon>Fungi</taxon>
        <taxon>Fungi incertae sedis</taxon>
        <taxon>Zoopagomycota</taxon>
        <taxon>Kickxellomycotina</taxon>
        <taxon>Kickxellomycetes</taxon>
        <taxon>Kickxellales</taxon>
        <taxon>Kickxellaceae</taxon>
        <taxon>Coemansia</taxon>
    </lineage>
</organism>
<sequence length="3562" mass="390099">MTTLEQVTLVRGSVTTTFDVAVTHGSVVLDLVHTFSSDSTEHFSAIELHAAFIQHCVDCGSSDAALSVFDAFCQTYGTNTSDIHVIVQAQGLDKLAARRVLKGYFSAWSLVSSRGAYVSSSLALFSSDSVELMALFGGQRGFGNSIHEAIWLFDVYHPLLSDFVSHMSTFMHGESQGEHMLRMYPKGFDVFTWLALPATKPDERYLLSMPVVLPLVALIQMMHIMVLYKTLGVSPGELVKRFKGHDLHMFIAVTNAPNHFIVAGHINSAVGFVQLLSAESADLDEDQSRIPFPMRKPVINAQYTTISAPYHCPLLEPLVDKVYEVAVGKGWVLNSSSMQIEVRATDDGHDIRIEADLTMLLLRCMLVLPVNWPLITQYPGITHIVDFGPGGLSGFGMLAYRNIEGLGIPVICAGALVSSSSKPFLGTKNELYKTDLADVVTVPNWLAEFGPKLVRTTHDNRLHIDTPMSRVLGAPTVMIAGMTPTTVNECFVAAVNNAGYHAELAGGGMHTEGEMERKIDNLVKLVKPGQGITLNCIYVNQRQWSFQFPALLRMRAKGVPISGLCIGGGVPSLDSATTIIDSLRSVGIRHVAFKPSTAEVIRHVVGIAKAHSDFSIVLQWTGGRAGGHHSFEDFHQPILETYAAVRACHNIVLVAGSGFGDADGSLPYLTGDWSVAFGRAPMPFDGILLGSRVMVAKEAGMSLAAKELIIAAPGLSDSEWHKTYDGPSGGVMTIASEYGELNHALSTRAMVLVTDLRNSVLSQPREKHAALLLARKDEIISRLNSDYLRPWFGRKASGRVVDLEAMTYTEVISRLVELMYVKHQQRWIHDSYRRLVLDFISRAECRLGTDLPEMSFMPELRDVPPAELAQSFTEMYLAAESQLLHSEDIQFFVGICKRRGQKPVPFITVLDSDFSVSFMKDTIWQSEDLDTVVDQDPQRVAIPQGPVAAGYSTIVNEPVKNILDGVYHGHIAALLSRDYNGDAASVPLVEYIGAQPGLVALPASVDVQVTDMARMYTLPSALDQLPDLDVWLNVLAGSTNSWLRALLTTRVIVEGSSYVDNYIQRALRPRPSQVATVYMDSGKPQSLAITSCHGNVHLIVEFLDKSIDLRIFQPMSTGIATLQYLFVYQPVQPLTPISLVTAGHGDRIRRLYSETWIDNSDEPTEFEDHVDPDAQLLGGSFMITQDHVHSVCQVVGNSSQHYSNVTESGLQAPYEFCYYAATPSIMRILSSTVFGDGQLNVVHLYSKIELVGGSTPLMVGDSISSNMRVVEITNMASGKRVTIVGSISRSGQVIAHIETAFLSCNFAISVDKAFQRMSQQRFTIQLATTEDVAALEAKEWFVYCENHSARVSPGSRVEFHLDTEYRFMSENVYSSISTTGRAFISAPSGRLVHIAKIDFECGVSAKNPVIKYLRRHEVSSDLLLFDNDGYSLVSPSNQELMQVAAPDSNLEYAKVSADGNPIHVNPYVADIAGLPGTITHGLWTSASTRALVECYAANDEPERIRVYQTNFVGMVLPGDELRTELFHVGMKGGRMLLKGITSKVGGDPVLECNAEIEQPATAYVFTGQGSQEVGMGMELYKQSDAARSVWDRADRHIVEKYGVSLLNIVRTNPKELTVYFGSKTGEILQRNYMSLVGKGSGDIGKYVPLFPEITLDSTSYTYRSPMGLLNSTQFTQVALFTFAMAAVADMRANSLIQRGAVFAGHSLGEYAALASISSICTLESILDLTLYRGLLMQSSVKRDAQGRSHYGMVAADPSRLGRYADKSVLTLAISTICERSSGLLEVVNYNVRGSQYVVAGTLPQLAVLRLVLDAISTHGAPADDDWQAQISLIVDDILANPIDSQPVRGRATIPLSGIDVPFHSRQLLSGVDEFRTVLHKKILAENIDYSLLHLRYIPNLTAVPFEVSQEYFSLVHSITESPVAASVLDSWSESALDNAEDVSRLATLLLIELLAYQLAAPVQWIDTQDVLFDKLGVRRMVEVGVSPILSGMAAKTLLSESFASRHVEVLHIERDRDAIYYTQQRQEVAEAISVELPEQPALPVTTATKAEPIAPAVQSSGSAAPLVDVPLQALDVVHALVVHKLKRSLADISTVKSIKSLVGGKSTLQNEIVGDLHKEFGSKVPDRAEDLSLHDLAAAIGAFGGSLGKYTQAQLARLFNNKMPGGFSLSSARSTLQSAYGLGPQRQDALLLAALTMEPPSRLSSDAEAKSWLGTVAQAYAAKVGISYAAANSNSSGSQAGAPVISSAEMEQMRQKQHEHIRQQIQVLARYAGMDLREGTRLAEVEKSRAVEMQAKLDSIMYEFGDDLIDGAQPLFDVQKARHFDSSWNWARQEAYELIQQEIVSCVAGSTNAPASVDQAALQRLSNRSSPGLLQMLAGSLSILKAANDDSLGPAIQLVLLLHDVCARSLSKPPVYRELCASTSLSVDVGPDGTLKYSEVPRPNEPSLAAFIEHMRQPAALDKPPFIHFKRQLDQYDWTYCAELSTTYYEVLSEICGGGLSFAGKTALVTGCGRGSIGADIVSGLLSGGAKVIATTSSYSRKTTLFFEDMYRTHGARGSELIVAPFNQGSTVDIKQLVDYIYRDSGAAKGLGWDLDLVFPFAIVTDFGSLATNLTSHSELAQRIQLTNVMRLLGGIKSAKEQLGYNTRSSLVVLPLSSNRGNFGGDGLYGECKLGLMSAFARWRSESWQDYLSIVGAVIGWTRSMGLMSLNNMITPHIEELGVRTFSTREMAFNILGLVHPRILRIARHQPVWADLDGGLRYANDFHIVLDNARSSIQRKRSTLQVIAREASLDYSAMLLTGYVYPYTLTDERPLAKHKHHFPAPRHYDQLQHLRHLQGMVNLDKVVVVTGYGEVSPHGNAETRWEMEAYGEFSLEGCIELAWIMGLIKHYDGALKSTGAMYVGWVDAKTEEPIHDIDVKPLYEEYILAHTGIRLIEPELVHGYNPNKRTLLREIQIEHDMEPFEATADEAATFKLESGSNVDIWKNAAGGSWSVKFLKGALIRVPMALQENRLVAALVPTGWDPRRYGIPDDVVKQVDQVTLYVLVATVEALVRSGITDPYELYQYFHVSEVGSSIGSSLGGCRSMQDVFRNRFFDKGLKNDVFQEAFISTVQAWVNMLLMSSSDPVRPIAGACASVALSMDVAIETIQSGKAKVMIAGCVDDFTEETTVEFAGMGATSNSVEEFARGRTPSEMCRPCTSTRNGFMEGHGAGIVTLMSASAAIEFGAPIYGIIAMSGSATDKQGQSVPAPGEGVLTSAREECNGILPSRLLDFDYRRRQLQREVVILDTRKQEELADLADMVNSPTDSVKLLVAQQVELVEEQYAQRRRMVQDMWGNEFWKGKPGISPLRGSLAVWGLTADDIGLASFHGTSTVANDKNESDVLNAQLSHLGRTSGHVVPVVCQKWLTGHPKGPAASFMLNGVIQSLRTGLIPGNRNADNIDKELEANEYTLYLSKSIQTPGIKVGLIKSFGFGHVGGELLVVHPDYLLATLSRKQLDKYNIKLKQRDAKSERYWQDTLVGNHPFVQIKSSPPYTAEQERSVYLNPLARAKYDSKSGAYKF</sequence>